<gene>
    <name evidence="3" type="ORF">SAMN04487987_10682</name>
</gene>
<feature type="transmembrane region" description="Helical" evidence="1">
    <location>
        <begin position="7"/>
        <end position="24"/>
    </location>
</feature>
<reference evidence="4" key="1">
    <citation type="submission" date="2016-10" db="EMBL/GenBank/DDBJ databases">
        <authorList>
            <person name="Varghese N."/>
            <person name="Submissions S."/>
        </authorList>
    </citation>
    <scope>NUCLEOTIDE SEQUENCE [LARGE SCALE GENOMIC DNA]</scope>
    <source>
        <strain evidence="4">DSM 25730</strain>
    </source>
</reference>
<dbReference type="InterPro" id="IPR029442">
    <property type="entry name" value="GyrI-like"/>
</dbReference>
<dbReference type="OrthoDB" id="9807923at2"/>
<sequence>MKAAKYILFLLLIAIIGLAIYIAVQPNNFEVSRTRTINAPKAVIYNNVVDFKNWEVWSSWAEADPEMTITLAETTKGVNGSYSWEDKDGMGTIKTVQTVVNNTIKQEMQFADFPTSDISWLFKSNDNGSTDVTWTISGKDLPFGFKAFATFTGGMEKQIAPHYERSLEKLDSIVQESMKVYTINIDDITEYGGGFYLYKTTSATKTNISRVIGKQFGEIMKYMSQNHIVANGMPFTIYNEMNTENGSVIMSNAIPVRDRVIVNDTSEVLCGYIPKTTVLKTTLKGNYTNLPEAWTSTMEYLAAKNLEQSDLKPFEIYTNDPGNFPNPADWITEIYIPIK</sequence>
<dbReference type="InterPro" id="IPR011256">
    <property type="entry name" value="Reg_factor_effector_dom_sf"/>
</dbReference>
<dbReference type="Pfam" id="PF06445">
    <property type="entry name" value="GyrI-like"/>
    <property type="match status" value="1"/>
</dbReference>
<dbReference type="InterPro" id="IPR010499">
    <property type="entry name" value="AraC_E-bd"/>
</dbReference>
<evidence type="ECO:0000256" key="1">
    <source>
        <dbReference type="SAM" id="Phobius"/>
    </source>
</evidence>
<accession>A0A1I1QQZ8</accession>
<dbReference type="Proteomes" id="UP000199439">
    <property type="component" value="Unassembled WGS sequence"/>
</dbReference>
<keyword evidence="4" id="KW-1185">Reference proteome</keyword>
<protein>
    <submittedName>
        <fullName evidence="3">Effector-binding domain-containing protein</fullName>
    </submittedName>
</protein>
<dbReference type="STRING" id="870482.SAMN04487987_10682"/>
<proteinExistence type="predicted"/>
<dbReference type="EMBL" id="FOMI01000006">
    <property type="protein sequence ID" value="SFD20490.1"/>
    <property type="molecule type" value="Genomic_DNA"/>
</dbReference>
<dbReference type="CDD" id="cd07818">
    <property type="entry name" value="SRPBCC_1"/>
    <property type="match status" value="1"/>
</dbReference>
<keyword evidence="1" id="KW-1133">Transmembrane helix</keyword>
<name>A0A1I1QQZ8_9FLAO</name>
<dbReference type="SUPFAM" id="SSF55136">
    <property type="entry name" value="Probable bacterial effector-binding domain"/>
    <property type="match status" value="1"/>
</dbReference>
<evidence type="ECO:0000313" key="3">
    <source>
        <dbReference type="EMBL" id="SFD20490.1"/>
    </source>
</evidence>
<feature type="domain" description="AraC effector-binding" evidence="2">
    <location>
        <begin position="181"/>
        <end position="339"/>
    </location>
</feature>
<organism evidence="3 4">
    <name type="scientific">Algibacter pectinivorans</name>
    <dbReference type="NCBI Taxonomy" id="870482"/>
    <lineage>
        <taxon>Bacteria</taxon>
        <taxon>Pseudomonadati</taxon>
        <taxon>Bacteroidota</taxon>
        <taxon>Flavobacteriia</taxon>
        <taxon>Flavobacteriales</taxon>
        <taxon>Flavobacteriaceae</taxon>
        <taxon>Algibacter</taxon>
    </lineage>
</organism>
<dbReference type="Gene3D" id="3.20.80.10">
    <property type="entry name" value="Regulatory factor, effector binding domain"/>
    <property type="match status" value="1"/>
</dbReference>
<dbReference type="SUPFAM" id="SSF55961">
    <property type="entry name" value="Bet v1-like"/>
    <property type="match status" value="1"/>
</dbReference>
<evidence type="ECO:0000259" key="2">
    <source>
        <dbReference type="SMART" id="SM00871"/>
    </source>
</evidence>
<dbReference type="InterPro" id="IPR023393">
    <property type="entry name" value="START-like_dom_sf"/>
</dbReference>
<dbReference type="Pfam" id="PF10604">
    <property type="entry name" value="Polyketide_cyc2"/>
    <property type="match status" value="1"/>
</dbReference>
<dbReference type="InterPro" id="IPR019587">
    <property type="entry name" value="Polyketide_cyclase/dehydratase"/>
</dbReference>
<dbReference type="SMART" id="SM00871">
    <property type="entry name" value="AraC_E_bind"/>
    <property type="match status" value="1"/>
</dbReference>
<dbReference type="AlphaFoldDB" id="A0A1I1QQZ8"/>
<dbReference type="Gene3D" id="3.30.530.20">
    <property type="match status" value="1"/>
</dbReference>
<evidence type="ECO:0000313" key="4">
    <source>
        <dbReference type="Proteomes" id="UP000199439"/>
    </source>
</evidence>
<keyword evidence="1" id="KW-0472">Membrane</keyword>
<keyword evidence="1" id="KW-0812">Transmembrane</keyword>